<evidence type="ECO:0000313" key="2">
    <source>
        <dbReference type="Proteomes" id="UP001328733"/>
    </source>
</evidence>
<dbReference type="RefSeq" id="WP_332864914.1">
    <property type="nucleotide sequence ID" value="NZ_JBAFSM010000015.1"/>
</dbReference>
<proteinExistence type="predicted"/>
<accession>A0AAW9QHZ5</accession>
<dbReference type="Proteomes" id="UP001328733">
    <property type="component" value="Unassembled WGS sequence"/>
</dbReference>
<dbReference type="EMBL" id="JBAFSM010000015">
    <property type="protein sequence ID" value="MEG3437432.1"/>
    <property type="molecule type" value="Genomic_DNA"/>
</dbReference>
<reference evidence="1 2" key="1">
    <citation type="submission" date="2024-01" db="EMBL/GenBank/DDBJ databases">
        <title>Genomic insights into the taxonomy and metabolism of the cyanobacterium Pannus brasiliensis CCIBt3594.</title>
        <authorList>
            <person name="Machado M."/>
            <person name="Botero N.B."/>
            <person name="Andreote A.P.D."/>
            <person name="Feitosa A.M.T."/>
            <person name="Popin R."/>
            <person name="Sivonen K."/>
            <person name="Fiore M.F."/>
        </authorList>
    </citation>
    <scope>NUCLEOTIDE SEQUENCE [LARGE SCALE GENOMIC DNA]</scope>
    <source>
        <strain evidence="1 2">CCIBt3594</strain>
    </source>
</reference>
<sequence length="40" mass="4759">MDFSSEATVERIDREVSRSPEWRSLPVKPDRPIEIVCYHQ</sequence>
<keyword evidence="2" id="KW-1185">Reference proteome</keyword>
<evidence type="ECO:0000313" key="1">
    <source>
        <dbReference type="EMBL" id="MEG3437432.1"/>
    </source>
</evidence>
<comment type="caution">
    <text evidence="1">The sequence shown here is derived from an EMBL/GenBank/DDBJ whole genome shotgun (WGS) entry which is preliminary data.</text>
</comment>
<organism evidence="1 2">
    <name type="scientific">Pannus brasiliensis CCIBt3594</name>
    <dbReference type="NCBI Taxonomy" id="1427578"/>
    <lineage>
        <taxon>Bacteria</taxon>
        <taxon>Bacillati</taxon>
        <taxon>Cyanobacteriota</taxon>
        <taxon>Cyanophyceae</taxon>
        <taxon>Oscillatoriophycideae</taxon>
        <taxon>Chroococcales</taxon>
        <taxon>Microcystaceae</taxon>
        <taxon>Pannus</taxon>
    </lineage>
</organism>
<gene>
    <name evidence="1" type="ORF">V0288_09905</name>
</gene>
<protein>
    <submittedName>
        <fullName evidence="1">Uncharacterized protein</fullName>
    </submittedName>
</protein>
<name>A0AAW9QHZ5_9CHRO</name>
<dbReference type="AlphaFoldDB" id="A0AAW9QHZ5"/>